<dbReference type="AlphaFoldDB" id="A0A4S4KP39"/>
<feature type="signal peptide" evidence="2">
    <location>
        <begin position="1"/>
        <end position="17"/>
    </location>
</feature>
<dbReference type="GO" id="GO:0005615">
    <property type="term" value="C:extracellular space"/>
    <property type="evidence" value="ECO:0007669"/>
    <property type="project" value="TreeGrafter"/>
</dbReference>
<feature type="transmembrane region" description="Helical" evidence="1">
    <location>
        <begin position="392"/>
        <end position="410"/>
    </location>
</feature>
<evidence type="ECO:0000256" key="2">
    <source>
        <dbReference type="SAM" id="SignalP"/>
    </source>
</evidence>
<name>A0A4S4KP39_9APHY</name>
<keyword evidence="2" id="KW-0732">Signal</keyword>
<dbReference type="SMART" id="SM00554">
    <property type="entry name" value="FAS1"/>
    <property type="match status" value="2"/>
</dbReference>
<dbReference type="PANTHER" id="PTHR10900:SF77">
    <property type="entry name" value="FI19380P1"/>
    <property type="match status" value="1"/>
</dbReference>
<evidence type="ECO:0000256" key="1">
    <source>
        <dbReference type="SAM" id="Phobius"/>
    </source>
</evidence>
<dbReference type="InterPro" id="IPR036378">
    <property type="entry name" value="FAS1_dom_sf"/>
</dbReference>
<keyword evidence="1" id="KW-0472">Membrane</keyword>
<feature type="domain" description="FAS1" evidence="3">
    <location>
        <begin position="176"/>
        <end position="326"/>
    </location>
</feature>
<gene>
    <name evidence="4" type="ORF">EW026_g2178</name>
</gene>
<keyword evidence="1" id="KW-0812">Transmembrane</keyword>
<reference evidence="4 5" key="1">
    <citation type="submission" date="2019-02" db="EMBL/GenBank/DDBJ databases">
        <title>Genome sequencing of the rare red list fungi Phlebia centrifuga.</title>
        <authorList>
            <person name="Buettner E."/>
            <person name="Kellner H."/>
        </authorList>
    </citation>
    <scope>NUCLEOTIDE SEQUENCE [LARGE SCALE GENOMIC DNA]</scope>
    <source>
        <strain evidence="4 5">DSM 108282</strain>
    </source>
</reference>
<dbReference type="SUPFAM" id="SSF82153">
    <property type="entry name" value="FAS1 domain"/>
    <property type="match status" value="2"/>
</dbReference>
<dbReference type="Proteomes" id="UP000309038">
    <property type="component" value="Unassembled WGS sequence"/>
</dbReference>
<dbReference type="InterPro" id="IPR050904">
    <property type="entry name" value="Adhesion/Biosynth-related"/>
</dbReference>
<proteinExistence type="predicted"/>
<sequence>MLISLLALFTLAPLALAQNGTFLAGLVATLQSAGLTQLISVAGTLNGTANGQALLANISNGSPHLLFAPNDAAWAMAPSNETSDNNTLIDTFSYHIVPGNFSNVDTMYQNVTLGQTLYSDPATVHLEGNRPQVVAWTVRSDGKTHVLNQRNDSTVVNTTAFGNITIYIVDHVLHVPENLAAAATANDALPAFDTVLSSASLAFYNSSTNQTSDVTFFDAFDSGYRGFTLFAPNTAAVNATNSTLQSLVSNRTAINNILYNHFINGSTVYSPLLAGSEKYTSAAGQTLSFSINATGQYVTLGNITATIVQPDVLLPNGVVHIIDRVLLDTDNDPSAASSALASATSAATASQSSQTGPIGFSATSGLATALASSGASNSNAAMSTLSMGKDKMFAIVVAMLGALTGGFLTMC</sequence>
<accession>A0A4S4KP39</accession>
<evidence type="ECO:0000313" key="4">
    <source>
        <dbReference type="EMBL" id="THH00345.1"/>
    </source>
</evidence>
<dbReference type="PANTHER" id="PTHR10900">
    <property type="entry name" value="PERIOSTIN-RELATED"/>
    <property type="match status" value="1"/>
</dbReference>
<organism evidence="4 5">
    <name type="scientific">Hermanssonia centrifuga</name>
    <dbReference type="NCBI Taxonomy" id="98765"/>
    <lineage>
        <taxon>Eukaryota</taxon>
        <taxon>Fungi</taxon>
        <taxon>Dikarya</taxon>
        <taxon>Basidiomycota</taxon>
        <taxon>Agaricomycotina</taxon>
        <taxon>Agaricomycetes</taxon>
        <taxon>Polyporales</taxon>
        <taxon>Meruliaceae</taxon>
        <taxon>Hermanssonia</taxon>
    </lineage>
</organism>
<comment type="caution">
    <text evidence="4">The sequence shown here is derived from an EMBL/GenBank/DDBJ whole genome shotgun (WGS) entry which is preliminary data.</text>
</comment>
<evidence type="ECO:0000313" key="5">
    <source>
        <dbReference type="Proteomes" id="UP000309038"/>
    </source>
</evidence>
<keyword evidence="5" id="KW-1185">Reference proteome</keyword>
<dbReference type="Pfam" id="PF02469">
    <property type="entry name" value="Fasciclin"/>
    <property type="match status" value="2"/>
</dbReference>
<dbReference type="EMBL" id="SGPJ01000053">
    <property type="protein sequence ID" value="THH00345.1"/>
    <property type="molecule type" value="Genomic_DNA"/>
</dbReference>
<evidence type="ECO:0000259" key="3">
    <source>
        <dbReference type="PROSITE" id="PS50213"/>
    </source>
</evidence>
<feature type="chain" id="PRO_5020724971" description="FAS1 domain-containing protein" evidence="2">
    <location>
        <begin position="18"/>
        <end position="411"/>
    </location>
</feature>
<feature type="domain" description="FAS1" evidence="3">
    <location>
        <begin position="19"/>
        <end position="173"/>
    </location>
</feature>
<protein>
    <recommendedName>
        <fullName evidence="3">FAS1 domain-containing protein</fullName>
    </recommendedName>
</protein>
<dbReference type="Gene3D" id="2.30.180.10">
    <property type="entry name" value="FAS1 domain"/>
    <property type="match status" value="2"/>
</dbReference>
<dbReference type="InterPro" id="IPR000782">
    <property type="entry name" value="FAS1_domain"/>
</dbReference>
<keyword evidence="1" id="KW-1133">Transmembrane helix</keyword>
<dbReference type="PROSITE" id="PS50213">
    <property type="entry name" value="FAS1"/>
    <property type="match status" value="2"/>
</dbReference>